<proteinExistence type="predicted"/>
<organism evidence="1 2">
    <name type="scientific">Paenibacillus jamilae</name>
    <dbReference type="NCBI Taxonomy" id="114136"/>
    <lineage>
        <taxon>Bacteria</taxon>
        <taxon>Bacillati</taxon>
        <taxon>Bacillota</taxon>
        <taxon>Bacilli</taxon>
        <taxon>Bacillales</taxon>
        <taxon>Paenibacillaceae</taxon>
        <taxon>Paenibacillus</taxon>
    </lineage>
</organism>
<keyword evidence="2" id="KW-1185">Reference proteome</keyword>
<gene>
    <name evidence="1" type="ORF">NS115_16495</name>
</gene>
<evidence type="ECO:0000313" key="1">
    <source>
        <dbReference type="EMBL" id="KTS81265.1"/>
    </source>
</evidence>
<evidence type="ECO:0000313" key="2">
    <source>
        <dbReference type="Proteomes" id="UP000074866"/>
    </source>
</evidence>
<name>A0ACC4ZT20_9BACL</name>
<reference evidence="1 2" key="1">
    <citation type="journal article" date="2016" name="Front. Microbiol.">
        <title>Genomic Resource of Rice Seed Associated Bacteria.</title>
        <authorList>
            <person name="Midha S."/>
            <person name="Bansal K."/>
            <person name="Sharma S."/>
            <person name="Kumar N."/>
            <person name="Patil P.P."/>
            <person name="Chaudhry V."/>
            <person name="Patil P.B."/>
        </authorList>
    </citation>
    <scope>NUCLEOTIDE SEQUENCE [LARGE SCALE GENOMIC DNA]</scope>
    <source>
        <strain evidence="1 2">NS115</strain>
    </source>
</reference>
<dbReference type="EMBL" id="LDRX01000076">
    <property type="protein sequence ID" value="KTS81265.1"/>
    <property type="molecule type" value="Genomic_DNA"/>
</dbReference>
<protein>
    <submittedName>
        <fullName evidence="1">Ecf-type sigma factor negative effector</fullName>
    </submittedName>
</protein>
<dbReference type="Proteomes" id="UP000074866">
    <property type="component" value="Unassembled WGS sequence"/>
</dbReference>
<accession>A0ACC4ZT20</accession>
<comment type="caution">
    <text evidence="1">The sequence shown here is derived from an EMBL/GenBank/DDBJ whole genome shotgun (WGS) entry which is preliminary data.</text>
</comment>
<sequence>MKLEQELRKVMQHEDNHLSPPIELKENIMIQIERIKGKGSKPMKKYIVTTILVAALLIPTGAFAAYSYLTDTLYGSQEKLIEMGGTAQEYTRVESKLQQAQGRLSKEEFSVFMELLKELGAYNLKITDKNGMLHKERLSVDEQREYNRITAELEPYFDKLNQEEFQTHKSIDLQDELDYAKKALSKDEFVKFRVLFTEFYKYVPRITGENGVLYPDRLPEREREDYEEHLRLLQPYFDQFNSLEKKR</sequence>